<proteinExistence type="predicted"/>
<evidence type="ECO:0000259" key="1">
    <source>
        <dbReference type="PROSITE" id="PS50197"/>
    </source>
</evidence>
<dbReference type="Pfam" id="PF02138">
    <property type="entry name" value="Beach"/>
    <property type="match status" value="1"/>
</dbReference>
<reference evidence="2" key="2">
    <citation type="submission" date="2015-06" db="UniProtKB">
        <authorList>
            <consortium name="EnsemblMetazoa"/>
        </authorList>
    </citation>
    <scope>IDENTIFICATION</scope>
</reference>
<dbReference type="Proteomes" id="UP000015102">
    <property type="component" value="Unassembled WGS sequence"/>
</dbReference>
<dbReference type="SMART" id="SM01026">
    <property type="entry name" value="Beach"/>
    <property type="match status" value="1"/>
</dbReference>
<dbReference type="OMA" id="NELICIF"/>
<organism evidence="2 3">
    <name type="scientific">Megaselia scalaris</name>
    <name type="common">Humpbacked fly</name>
    <name type="synonym">Phora scalaris</name>
    <dbReference type="NCBI Taxonomy" id="36166"/>
    <lineage>
        <taxon>Eukaryota</taxon>
        <taxon>Metazoa</taxon>
        <taxon>Ecdysozoa</taxon>
        <taxon>Arthropoda</taxon>
        <taxon>Hexapoda</taxon>
        <taxon>Insecta</taxon>
        <taxon>Pterygota</taxon>
        <taxon>Neoptera</taxon>
        <taxon>Endopterygota</taxon>
        <taxon>Diptera</taxon>
        <taxon>Brachycera</taxon>
        <taxon>Muscomorpha</taxon>
        <taxon>Platypezoidea</taxon>
        <taxon>Phoridae</taxon>
        <taxon>Megaseliini</taxon>
        <taxon>Megaselia</taxon>
    </lineage>
</organism>
<dbReference type="AlphaFoldDB" id="T1GAJ9"/>
<name>T1GAJ9_MEGSC</name>
<dbReference type="InterPro" id="IPR000409">
    <property type="entry name" value="BEACH_dom"/>
</dbReference>
<feature type="domain" description="BEACH" evidence="1">
    <location>
        <begin position="7"/>
        <end position="314"/>
    </location>
</feature>
<reference evidence="3" key="1">
    <citation type="submission" date="2013-02" db="EMBL/GenBank/DDBJ databases">
        <authorList>
            <person name="Hughes D."/>
        </authorList>
    </citation>
    <scope>NUCLEOTIDE SEQUENCE</scope>
    <source>
        <strain>Durham</strain>
        <strain evidence="3">NC isolate 2 -- Noor lab</strain>
    </source>
</reference>
<dbReference type="EMBL" id="CAQQ02146369">
    <property type="status" value="NOT_ANNOTATED_CDS"/>
    <property type="molecule type" value="Genomic_DNA"/>
</dbReference>
<evidence type="ECO:0000313" key="3">
    <source>
        <dbReference type="Proteomes" id="UP000015102"/>
    </source>
</evidence>
<dbReference type="InterPro" id="IPR050865">
    <property type="entry name" value="BEACH_Domain"/>
</dbReference>
<accession>T1GAJ9</accession>
<dbReference type="HOGENOM" id="CLU_000218_3_1_1"/>
<dbReference type="PANTHER" id="PTHR13743:SF86">
    <property type="entry name" value="LYSOSOMAL-TRAFFICKING REGULATOR"/>
    <property type="match status" value="1"/>
</dbReference>
<dbReference type="PROSITE" id="PS50197">
    <property type="entry name" value="BEACH"/>
    <property type="match status" value="1"/>
</dbReference>
<dbReference type="PANTHER" id="PTHR13743">
    <property type="entry name" value="BEIGE/BEACH-RELATED"/>
    <property type="match status" value="1"/>
</dbReference>
<dbReference type="SUPFAM" id="SSF81837">
    <property type="entry name" value="BEACH domain"/>
    <property type="match status" value="1"/>
</dbReference>
<evidence type="ECO:0000313" key="2">
    <source>
        <dbReference type="EnsemblMetazoa" id="MESCA000257-PA"/>
    </source>
</evidence>
<dbReference type="EMBL" id="CAQQ02146370">
    <property type="status" value="NOT_ANNOTATED_CDS"/>
    <property type="molecule type" value="Genomic_DNA"/>
</dbReference>
<protein>
    <recommendedName>
        <fullName evidence="1">BEACH domain-containing protein</fullName>
    </recommendedName>
</protein>
<dbReference type="CDD" id="cd06071">
    <property type="entry name" value="Beach"/>
    <property type="match status" value="1"/>
</dbReference>
<dbReference type="STRING" id="36166.T1GAJ9"/>
<dbReference type="EnsemblMetazoa" id="MESCA000257-RA">
    <property type="protein sequence ID" value="MESCA000257-PA"/>
    <property type="gene ID" value="MESCA000257"/>
</dbReference>
<dbReference type="InterPro" id="IPR036372">
    <property type="entry name" value="BEACH_dom_sf"/>
</dbReference>
<keyword evidence="3" id="KW-1185">Reference proteome</keyword>
<dbReference type="Gene3D" id="1.10.1540.10">
    <property type="entry name" value="BEACH domain"/>
    <property type="match status" value="1"/>
</dbReference>
<sequence>MFEDKIAQTPDSNKIQAVTQQWRDGNLTNWEYLMALNQFSGRTYNDLMQYPVFPWILSNYTSKVLDLYDCDNFRKLHKPIAIQNETNESHYVDNYNYIASTATNMGTLSLQPYHFSSHYSNSGTVLHFLVRVPPYTGFFLKYQDNNFDIPDRTFHSLNTTWNLASRDSPTDVKELIPEFFTLPELFVNSEGFNFGIRQTGDRVHNVELPPWCYGDPRLFVLIHTQALESEQVRNTIHNWIDLIFGYKQTGQTVCYSYIKEGVGVNVIATGFDNGIISFWSSWNLDLIREISIGIYGVKRASLLRILGSVLGPMI</sequence>
<dbReference type="EMBL" id="CAQQ02146368">
    <property type="status" value="NOT_ANNOTATED_CDS"/>
    <property type="molecule type" value="Genomic_DNA"/>
</dbReference>